<evidence type="ECO:0000313" key="3">
    <source>
        <dbReference type="Proteomes" id="UP001208689"/>
    </source>
</evidence>
<sequence>MKSFLIRRAQETDIDSIVNLWEELTRFHSQLDSIFTPCKEATENYRTFAHSFFSETDSAFIFVAEEINSKRIVGYISGKTTLYPPVYQIKKKGSIFDTVVLNEFRRHHIGQQLFKKALDWLKDKEISRIELSVAEKNEVSQSFWKSLGFKPHMHTLFYDR</sequence>
<protein>
    <recommendedName>
        <fullName evidence="1">N-acetyltransferase domain-containing protein</fullName>
    </recommendedName>
</protein>
<evidence type="ECO:0000313" key="2">
    <source>
        <dbReference type="EMBL" id="UYP44955.1"/>
    </source>
</evidence>
<proteinExistence type="predicted"/>
<dbReference type="InterPro" id="IPR050276">
    <property type="entry name" value="MshD_Acetyltransferase"/>
</dbReference>
<dbReference type="CDD" id="cd04301">
    <property type="entry name" value="NAT_SF"/>
    <property type="match status" value="1"/>
</dbReference>
<dbReference type="PANTHER" id="PTHR43617">
    <property type="entry name" value="L-AMINO ACID N-ACETYLTRANSFERASE"/>
    <property type="match status" value="1"/>
</dbReference>
<organism evidence="2 3">
    <name type="scientific">Candidatus Lokiarchaeum ossiferum</name>
    <dbReference type="NCBI Taxonomy" id="2951803"/>
    <lineage>
        <taxon>Archaea</taxon>
        <taxon>Promethearchaeati</taxon>
        <taxon>Promethearchaeota</taxon>
        <taxon>Promethearchaeia</taxon>
        <taxon>Promethearchaeales</taxon>
        <taxon>Promethearchaeaceae</taxon>
        <taxon>Candidatus Lokiarchaeum</taxon>
    </lineage>
</organism>
<dbReference type="PANTHER" id="PTHR43617:SF34">
    <property type="entry name" value="PUTATIVE-RELATED"/>
    <property type="match status" value="1"/>
</dbReference>
<dbReference type="InterPro" id="IPR016181">
    <property type="entry name" value="Acyl_CoA_acyltransferase"/>
</dbReference>
<reference evidence="2" key="1">
    <citation type="submission" date="2022-09" db="EMBL/GenBank/DDBJ databases">
        <title>Actin cytoskeleton and complex cell architecture in an #Asgard archaeon.</title>
        <authorList>
            <person name="Ponce Toledo R.I."/>
            <person name="Schleper C."/>
            <person name="Rodrigues Oliveira T."/>
            <person name="Wollweber F."/>
            <person name="Xu J."/>
            <person name="Rittmann S."/>
            <person name="Klingl A."/>
            <person name="Pilhofer M."/>
        </authorList>
    </citation>
    <scope>NUCLEOTIDE SEQUENCE</scope>
    <source>
        <strain evidence="2">B-35</strain>
    </source>
</reference>
<dbReference type="PROSITE" id="PS51186">
    <property type="entry name" value="GNAT"/>
    <property type="match status" value="1"/>
</dbReference>
<dbReference type="InterPro" id="IPR000182">
    <property type="entry name" value="GNAT_dom"/>
</dbReference>
<evidence type="ECO:0000259" key="1">
    <source>
        <dbReference type="PROSITE" id="PS51186"/>
    </source>
</evidence>
<name>A0ABY6HN64_9ARCH</name>
<dbReference type="Gene3D" id="3.40.630.30">
    <property type="match status" value="1"/>
</dbReference>
<feature type="domain" description="N-acetyltransferase" evidence="1">
    <location>
        <begin position="4"/>
        <end position="160"/>
    </location>
</feature>
<accession>A0ABY6HN64</accession>
<gene>
    <name evidence="2" type="ORF">NEF87_001240</name>
</gene>
<dbReference type="EMBL" id="CP104013">
    <property type="protein sequence ID" value="UYP44955.1"/>
    <property type="molecule type" value="Genomic_DNA"/>
</dbReference>
<keyword evidence="3" id="KW-1185">Reference proteome</keyword>
<dbReference type="Proteomes" id="UP001208689">
    <property type="component" value="Chromosome"/>
</dbReference>
<dbReference type="Pfam" id="PF00583">
    <property type="entry name" value="Acetyltransf_1"/>
    <property type="match status" value="1"/>
</dbReference>
<dbReference type="SUPFAM" id="SSF55729">
    <property type="entry name" value="Acyl-CoA N-acyltransferases (Nat)"/>
    <property type="match status" value="1"/>
</dbReference>